<evidence type="ECO:0000313" key="2">
    <source>
        <dbReference type="EMBL" id="JAI08033.1"/>
    </source>
</evidence>
<accession>A0A0E9XZ74</accession>
<dbReference type="AlphaFoldDB" id="A0A0E9XZ74"/>
<evidence type="ECO:0000256" key="1">
    <source>
        <dbReference type="SAM" id="SignalP"/>
    </source>
</evidence>
<keyword evidence="1" id="KW-0732">Signal</keyword>
<organism evidence="2">
    <name type="scientific">Anguilla anguilla</name>
    <name type="common">European freshwater eel</name>
    <name type="synonym">Muraena anguilla</name>
    <dbReference type="NCBI Taxonomy" id="7936"/>
    <lineage>
        <taxon>Eukaryota</taxon>
        <taxon>Metazoa</taxon>
        <taxon>Chordata</taxon>
        <taxon>Craniata</taxon>
        <taxon>Vertebrata</taxon>
        <taxon>Euteleostomi</taxon>
        <taxon>Actinopterygii</taxon>
        <taxon>Neopterygii</taxon>
        <taxon>Teleostei</taxon>
        <taxon>Anguilliformes</taxon>
        <taxon>Anguillidae</taxon>
        <taxon>Anguilla</taxon>
    </lineage>
</organism>
<proteinExistence type="predicted"/>
<protein>
    <submittedName>
        <fullName evidence="2">Uncharacterized protein</fullName>
    </submittedName>
</protein>
<reference evidence="2" key="2">
    <citation type="journal article" date="2015" name="Fish Shellfish Immunol.">
        <title>Early steps in the European eel (Anguilla anguilla)-Vibrio vulnificus interaction in the gills: Role of the RtxA13 toxin.</title>
        <authorList>
            <person name="Callol A."/>
            <person name="Pajuelo D."/>
            <person name="Ebbesson L."/>
            <person name="Teles M."/>
            <person name="MacKenzie S."/>
            <person name="Amaro C."/>
        </authorList>
    </citation>
    <scope>NUCLEOTIDE SEQUENCE</scope>
</reference>
<dbReference type="EMBL" id="GBXM01000545">
    <property type="protein sequence ID" value="JAI08033.1"/>
    <property type="molecule type" value="Transcribed_RNA"/>
</dbReference>
<sequence>MFNNFLIFSFILVSFHKYPMHCRPPRIKGPFELKNEVEWKLAQFHLRSMRSFFLQYQNFTNCVC</sequence>
<name>A0A0E9XZ74_ANGAN</name>
<reference evidence="2" key="1">
    <citation type="submission" date="2014-11" db="EMBL/GenBank/DDBJ databases">
        <authorList>
            <person name="Amaro Gonzalez C."/>
        </authorList>
    </citation>
    <scope>NUCLEOTIDE SEQUENCE</scope>
</reference>
<feature type="chain" id="PRO_5002435689" evidence="1">
    <location>
        <begin position="23"/>
        <end position="64"/>
    </location>
</feature>
<feature type="signal peptide" evidence="1">
    <location>
        <begin position="1"/>
        <end position="22"/>
    </location>
</feature>